<sequence>MGKTETRPGLACLRRRFTLACAFRWMGMWMLQRKKSKDFAE</sequence>
<evidence type="ECO:0000313" key="1">
    <source>
        <dbReference type="EMBL" id="ALE16217.1"/>
    </source>
</evidence>
<organism evidence="1 2">
    <name type="scientific">Altererythrobacter epoxidivorans</name>
    <dbReference type="NCBI Taxonomy" id="361183"/>
    <lineage>
        <taxon>Bacteria</taxon>
        <taxon>Pseudomonadati</taxon>
        <taxon>Pseudomonadota</taxon>
        <taxon>Alphaproteobacteria</taxon>
        <taxon>Sphingomonadales</taxon>
        <taxon>Erythrobacteraceae</taxon>
        <taxon>Altererythrobacter</taxon>
    </lineage>
</organism>
<dbReference type="KEGG" id="aep:AMC99_00914"/>
<dbReference type="AlphaFoldDB" id="A0A0M4LTS1"/>
<protein>
    <submittedName>
        <fullName evidence="1">Uncharacterized protein</fullName>
    </submittedName>
</protein>
<dbReference type="EMBL" id="CP012669">
    <property type="protein sequence ID" value="ALE16217.1"/>
    <property type="molecule type" value="Genomic_DNA"/>
</dbReference>
<gene>
    <name evidence="1" type="ORF">AMC99_00914</name>
</gene>
<dbReference type="STRING" id="361183.AMC99_00914"/>
<dbReference type="PATRIC" id="fig|361183.4.peg.896"/>
<dbReference type="Proteomes" id="UP000057938">
    <property type="component" value="Chromosome"/>
</dbReference>
<accession>A0A0M4LTS1</accession>
<name>A0A0M4LTS1_9SPHN</name>
<reference evidence="1 2" key="1">
    <citation type="submission" date="2015-09" db="EMBL/GenBank/DDBJ databases">
        <title>Complete genome sequence of a benzo[a]pyrene-degrading bacterium Altererythrobacter epoxidivorans CGMCC 1.7731T.</title>
        <authorList>
            <person name="Li Z."/>
            <person name="Cheng H."/>
            <person name="Huo Y."/>
            <person name="Xu X."/>
        </authorList>
    </citation>
    <scope>NUCLEOTIDE SEQUENCE [LARGE SCALE GENOMIC DNA]</scope>
    <source>
        <strain evidence="1 2">CGMCC 1.7731</strain>
    </source>
</reference>
<evidence type="ECO:0000313" key="2">
    <source>
        <dbReference type="Proteomes" id="UP000057938"/>
    </source>
</evidence>
<keyword evidence="2" id="KW-1185">Reference proteome</keyword>
<proteinExistence type="predicted"/>